<evidence type="ECO:0000256" key="8">
    <source>
        <dbReference type="RuleBase" id="RU361187"/>
    </source>
</evidence>
<dbReference type="Pfam" id="PF00754">
    <property type="entry name" value="F5_F8_type_C"/>
    <property type="match status" value="1"/>
</dbReference>
<comment type="similarity">
    <text evidence="1 8">Belongs to the glycosyl hydrolase 43 family.</text>
</comment>
<keyword evidence="3 8" id="KW-0378">Hydrolase</keyword>
<dbReference type="PROSITE" id="PS50022">
    <property type="entry name" value="FA58C_3"/>
    <property type="match status" value="1"/>
</dbReference>
<reference evidence="11 12" key="1">
    <citation type="submission" date="2020-08" db="EMBL/GenBank/DDBJ databases">
        <title>Genomic Encyclopedia of Type Strains, Phase IV (KMG-IV): sequencing the most valuable type-strain genomes for metagenomic binning, comparative biology and taxonomic classification.</title>
        <authorList>
            <person name="Goeker M."/>
        </authorList>
    </citation>
    <scope>NUCLEOTIDE SEQUENCE [LARGE SCALE GENOMIC DNA]</scope>
    <source>
        <strain evidence="11 12">YC6886</strain>
    </source>
</reference>
<keyword evidence="2" id="KW-0858">Xylan degradation</keyword>
<dbReference type="PANTHER" id="PTHR43772:SF2">
    <property type="entry name" value="PUTATIVE (AFU_ORTHOLOGUE AFUA_2G04480)-RELATED"/>
    <property type="match status" value="1"/>
</dbReference>
<dbReference type="InterPro" id="IPR000421">
    <property type="entry name" value="FA58C"/>
</dbReference>
<proteinExistence type="inferred from homology"/>
<keyword evidence="12" id="KW-1185">Reference proteome</keyword>
<dbReference type="Gene3D" id="2.115.10.20">
    <property type="entry name" value="Glycosyl hydrolase domain, family 43"/>
    <property type="match status" value="1"/>
</dbReference>
<evidence type="ECO:0000259" key="10">
    <source>
        <dbReference type="PROSITE" id="PS50022"/>
    </source>
</evidence>
<dbReference type="GO" id="GO:0045493">
    <property type="term" value="P:xylan catabolic process"/>
    <property type="evidence" value="ECO:0007669"/>
    <property type="project" value="UniProtKB-KW"/>
</dbReference>
<evidence type="ECO:0000256" key="9">
    <source>
        <dbReference type="SAM" id="SignalP"/>
    </source>
</evidence>
<gene>
    <name evidence="11" type="ORF">HNR46_000168</name>
</gene>
<comment type="caution">
    <text evidence="11">The sequence shown here is derived from an EMBL/GenBank/DDBJ whole genome shotgun (WGS) entry which is preliminary data.</text>
</comment>
<protein>
    <recommendedName>
        <fullName evidence="10">F5/8 type C domain-containing protein</fullName>
    </recommendedName>
</protein>
<feature type="active site" description="Proton acceptor" evidence="6">
    <location>
        <position position="46"/>
    </location>
</feature>
<dbReference type="InterPro" id="IPR008979">
    <property type="entry name" value="Galactose-bd-like_sf"/>
</dbReference>
<dbReference type="Pfam" id="PF04616">
    <property type="entry name" value="Glyco_hydro_43"/>
    <property type="match status" value="1"/>
</dbReference>
<dbReference type="GO" id="GO:0004553">
    <property type="term" value="F:hydrolase activity, hydrolyzing O-glycosyl compounds"/>
    <property type="evidence" value="ECO:0007669"/>
    <property type="project" value="InterPro"/>
</dbReference>
<evidence type="ECO:0000313" key="11">
    <source>
        <dbReference type="EMBL" id="MBB5349947.1"/>
    </source>
</evidence>
<keyword evidence="4" id="KW-0119">Carbohydrate metabolism</keyword>
<evidence type="ECO:0000256" key="2">
    <source>
        <dbReference type="ARBA" id="ARBA00022651"/>
    </source>
</evidence>
<evidence type="ECO:0000256" key="3">
    <source>
        <dbReference type="ARBA" id="ARBA00022801"/>
    </source>
</evidence>
<dbReference type="RefSeq" id="WP_184014860.1">
    <property type="nucleotide sequence ID" value="NZ_JACHFD010000001.1"/>
</dbReference>
<evidence type="ECO:0000256" key="5">
    <source>
        <dbReference type="ARBA" id="ARBA00023295"/>
    </source>
</evidence>
<dbReference type="CDD" id="cd18608">
    <property type="entry name" value="GH43_F5-8_typeC-like"/>
    <property type="match status" value="1"/>
</dbReference>
<dbReference type="Gene3D" id="2.60.120.260">
    <property type="entry name" value="Galactose-binding domain-like"/>
    <property type="match status" value="1"/>
</dbReference>
<keyword evidence="5 8" id="KW-0326">Glycosidase</keyword>
<keyword evidence="9" id="KW-0732">Signal</keyword>
<dbReference type="PANTHER" id="PTHR43772">
    <property type="entry name" value="ENDO-1,4-BETA-XYLANASE"/>
    <property type="match status" value="1"/>
</dbReference>
<keyword evidence="2" id="KW-0624">Polysaccharide degradation</keyword>
<dbReference type="AlphaFoldDB" id="A0A840UUS0"/>
<dbReference type="Proteomes" id="UP000557717">
    <property type="component" value="Unassembled WGS sequence"/>
</dbReference>
<sequence length="465" mass="51812">MHAVSRILFALPVILPLISAEAASPVLLPGQVPESGNPILPGYFADPSIVQIDGKNFIYATLDPWGGQTLGCWESPDFKNWTYRQLNWPTQQACHSPTSGNAGVWAPSVILAPDGRYHMAVSVGSEVWIGVADSPLGPWQNSLGDRPLIPADFKPGYHMIDAEWFVDEDQQVYLYWGSGHGWTNGRCFVAKMNSDLTAFAGEIQDVTPSHYFEAPFMVKRQGRYFLMYSDGVTVKDTYQVHYAVGNSPFGPFEEGPTSPILVTDATQHIVSPGHHSVFQRQGRDYILYHRHRIPFEPESVARQTCVDELHFLPDGTLQKVTPTHHGPDFIQNRDETLHRIPGAAASASSTATPLTSPAFVLDSNYATRWTAAPDAHGAWLMIDLGELKSIQHQLIRPEFCWKPFPFAMETSADGEHWNRQADFLQSPSLGSPILIEKSFVARFVRLVFPDTLQGSEISIFEWSLH</sequence>
<evidence type="ECO:0000256" key="4">
    <source>
        <dbReference type="ARBA" id="ARBA00023277"/>
    </source>
</evidence>
<evidence type="ECO:0000256" key="7">
    <source>
        <dbReference type="PIRSR" id="PIRSR606710-2"/>
    </source>
</evidence>
<evidence type="ECO:0000256" key="1">
    <source>
        <dbReference type="ARBA" id="ARBA00009865"/>
    </source>
</evidence>
<name>A0A840UUS0_9BACT</name>
<feature type="chain" id="PRO_5032440577" description="F5/8 type C domain-containing protein" evidence="9">
    <location>
        <begin position="23"/>
        <end position="465"/>
    </location>
</feature>
<organism evidence="11 12">
    <name type="scientific">Haloferula luteola</name>
    <dbReference type="NCBI Taxonomy" id="595692"/>
    <lineage>
        <taxon>Bacteria</taxon>
        <taxon>Pseudomonadati</taxon>
        <taxon>Verrucomicrobiota</taxon>
        <taxon>Verrucomicrobiia</taxon>
        <taxon>Verrucomicrobiales</taxon>
        <taxon>Verrucomicrobiaceae</taxon>
        <taxon>Haloferula</taxon>
    </lineage>
</organism>
<dbReference type="SUPFAM" id="SSF49785">
    <property type="entry name" value="Galactose-binding domain-like"/>
    <property type="match status" value="1"/>
</dbReference>
<dbReference type="InterPro" id="IPR052176">
    <property type="entry name" value="Glycosyl_Hydrlase_43_Enz"/>
</dbReference>
<dbReference type="InterPro" id="IPR023296">
    <property type="entry name" value="Glyco_hydro_beta-prop_sf"/>
</dbReference>
<dbReference type="SUPFAM" id="SSF75005">
    <property type="entry name" value="Arabinanase/levansucrase/invertase"/>
    <property type="match status" value="1"/>
</dbReference>
<feature type="site" description="Important for catalytic activity, responsible for pKa modulation of the active site Glu and correct orientation of both the proton donor and substrate" evidence="7">
    <location>
        <position position="161"/>
    </location>
</feature>
<feature type="active site" description="Proton donor" evidence="6">
    <location>
        <position position="213"/>
    </location>
</feature>
<dbReference type="InterPro" id="IPR006710">
    <property type="entry name" value="Glyco_hydro_43"/>
</dbReference>
<evidence type="ECO:0000256" key="6">
    <source>
        <dbReference type="PIRSR" id="PIRSR606710-1"/>
    </source>
</evidence>
<dbReference type="EMBL" id="JACHFD010000001">
    <property type="protein sequence ID" value="MBB5349947.1"/>
    <property type="molecule type" value="Genomic_DNA"/>
</dbReference>
<accession>A0A840UUS0</accession>
<evidence type="ECO:0000313" key="12">
    <source>
        <dbReference type="Proteomes" id="UP000557717"/>
    </source>
</evidence>
<feature type="domain" description="F5/8 type C" evidence="10">
    <location>
        <begin position="324"/>
        <end position="465"/>
    </location>
</feature>
<feature type="signal peptide" evidence="9">
    <location>
        <begin position="1"/>
        <end position="22"/>
    </location>
</feature>